<dbReference type="KEGG" id="bex:A11Q_2524"/>
<keyword evidence="2" id="KW-1133">Transmembrane helix</keyword>
<dbReference type="HOGENOM" id="CLU_945469_0_0_7"/>
<dbReference type="EMBL" id="CP003537">
    <property type="protein sequence ID" value="AGH96740.1"/>
    <property type="molecule type" value="Genomic_DNA"/>
</dbReference>
<evidence type="ECO:0000256" key="1">
    <source>
        <dbReference type="SAM" id="MobiDB-lite"/>
    </source>
</evidence>
<feature type="transmembrane region" description="Helical" evidence="2">
    <location>
        <begin position="301"/>
        <end position="323"/>
    </location>
</feature>
<evidence type="ECO:0000256" key="2">
    <source>
        <dbReference type="SAM" id="Phobius"/>
    </source>
</evidence>
<dbReference type="AlphaFoldDB" id="M4VE21"/>
<evidence type="ECO:0000313" key="3">
    <source>
        <dbReference type="EMBL" id="AGH96740.1"/>
    </source>
</evidence>
<keyword evidence="4" id="KW-1185">Reference proteome</keyword>
<organism evidence="3 4">
    <name type="scientific">Pseudobdellovibrio exovorus JSS</name>
    <dbReference type="NCBI Taxonomy" id="1184267"/>
    <lineage>
        <taxon>Bacteria</taxon>
        <taxon>Pseudomonadati</taxon>
        <taxon>Bdellovibrionota</taxon>
        <taxon>Bdellovibrionia</taxon>
        <taxon>Bdellovibrionales</taxon>
        <taxon>Pseudobdellovibrionaceae</taxon>
        <taxon>Pseudobdellovibrio</taxon>
    </lineage>
</organism>
<accession>M4VE21</accession>
<proteinExistence type="predicted"/>
<keyword evidence="2" id="KW-0812">Transmembrane</keyword>
<dbReference type="STRING" id="1184267.A11Q_2524"/>
<dbReference type="PATRIC" id="fig|1184267.3.peg.2552"/>
<gene>
    <name evidence="3" type="ORF">A11Q_2524</name>
</gene>
<dbReference type="eggNOG" id="ENOG502ZS1I">
    <property type="taxonomic scope" value="Bacteria"/>
</dbReference>
<evidence type="ECO:0000313" key="4">
    <source>
        <dbReference type="Proteomes" id="UP000012040"/>
    </source>
</evidence>
<feature type="region of interest" description="Disordered" evidence="1">
    <location>
        <begin position="271"/>
        <end position="290"/>
    </location>
</feature>
<feature type="region of interest" description="Disordered" evidence="1">
    <location>
        <begin position="74"/>
        <end position="224"/>
    </location>
</feature>
<feature type="compositionally biased region" description="Low complexity" evidence="1">
    <location>
        <begin position="126"/>
        <end position="153"/>
    </location>
</feature>
<reference evidence="3 4" key="1">
    <citation type="journal article" date="2013" name="ISME J.">
        <title>By their genes ye shall know them: genomic signatures of predatory bacteria.</title>
        <authorList>
            <person name="Pasternak Z."/>
            <person name="Pietrokovski S."/>
            <person name="Rotem O."/>
            <person name="Gophna U."/>
            <person name="Lurie-Weinberger M.N."/>
            <person name="Jurkevitch E."/>
        </authorList>
    </citation>
    <scope>NUCLEOTIDE SEQUENCE [LARGE SCALE GENOMIC DNA]</scope>
    <source>
        <strain evidence="3 4">JSS</strain>
    </source>
</reference>
<name>M4VE21_9BACT</name>
<sequence>MMVITVALILGAKRAFSNVNEFMKSYIGDYYECLMEFGELPTLGVFDETLRQHAGDENGGQKVCNARFEGFTFANGRPPTGGGNNGGGSDGNGGNGSNGGNNSSSPGRGGSGSGRTGDSRDGRSGSGSDRNGNSSRNADGSSSRDGSGSVSGSDGSGGGSASSSSRGRRSSYADGKVRRLKGGYGVGDGQVGSDKVSVVDEKGSSDGEGSGGRRGRGRGGRGGSVRYVYERSKYRAITGRMEQEIERTAPKKQPPKVSAKTTAKVKGGEGLLPYKKTFTPPEPKREIASQNDDSGFSFGNFFKWLIIAAMVIAIVLFFGGQLLNYTNSKD</sequence>
<feature type="compositionally biased region" description="Gly residues" evidence="1">
    <location>
        <begin position="79"/>
        <end position="99"/>
    </location>
</feature>
<keyword evidence="2" id="KW-0472">Membrane</keyword>
<protein>
    <submittedName>
        <fullName evidence="3">Uncharacterized protein</fullName>
    </submittedName>
</protein>
<dbReference type="Proteomes" id="UP000012040">
    <property type="component" value="Chromosome"/>
</dbReference>